<feature type="region of interest" description="Disordered" evidence="10">
    <location>
        <begin position="541"/>
        <end position="564"/>
    </location>
</feature>
<evidence type="ECO:0000256" key="8">
    <source>
        <dbReference type="PIRSR" id="PIRSR036421-1"/>
    </source>
</evidence>
<dbReference type="Pfam" id="PF14684">
    <property type="entry name" value="Tricorn_C1"/>
    <property type="match status" value="1"/>
</dbReference>
<dbReference type="Gene3D" id="2.120.10.30">
    <property type="entry name" value="TolB, C-terminal domain"/>
    <property type="match status" value="2"/>
</dbReference>
<dbReference type="Gene3D" id="3.90.226.10">
    <property type="entry name" value="2-enoyl-CoA Hydratase, Chain A, domain 1"/>
    <property type="match status" value="1"/>
</dbReference>
<evidence type="ECO:0000256" key="4">
    <source>
        <dbReference type="ARBA" id="ARBA00022670"/>
    </source>
</evidence>
<feature type="site" description="Transition state stabilizer; via amide nitrogen" evidence="9">
    <location>
        <position position="960"/>
    </location>
</feature>
<evidence type="ECO:0000313" key="14">
    <source>
        <dbReference type="Proteomes" id="UP000488936"/>
    </source>
</evidence>
<dbReference type="InterPro" id="IPR036034">
    <property type="entry name" value="PDZ_sf"/>
</dbReference>
<dbReference type="Pfam" id="PF26550">
    <property type="entry name" value="Tricorn_2nd"/>
    <property type="match status" value="1"/>
</dbReference>
<feature type="signal peptide" evidence="11">
    <location>
        <begin position="1"/>
        <end position="19"/>
    </location>
</feature>
<feature type="compositionally biased region" description="Basic and acidic residues" evidence="10">
    <location>
        <begin position="553"/>
        <end position="564"/>
    </location>
</feature>
<comment type="similarity">
    <text evidence="2 7">Belongs to the peptidase S41B family.</text>
</comment>
<dbReference type="Gene3D" id="2.120.10.60">
    <property type="entry name" value="Tricorn protease N-terminal domain"/>
    <property type="match status" value="1"/>
</dbReference>
<feature type="active site" description="Charge relay system" evidence="8">
    <location>
        <position position="1015"/>
    </location>
</feature>
<keyword evidence="6 7" id="KW-0720">Serine protease</keyword>
<dbReference type="SUPFAM" id="SSF50156">
    <property type="entry name" value="PDZ domain-like"/>
    <property type="match status" value="1"/>
</dbReference>
<feature type="chain" id="PRO_5029586227" description="Tricorn protease homolog" evidence="11">
    <location>
        <begin position="20"/>
        <end position="1052"/>
    </location>
</feature>
<organism evidence="13 14">
    <name type="scientific">Myroides pelagicus</name>
    <dbReference type="NCBI Taxonomy" id="270914"/>
    <lineage>
        <taxon>Bacteria</taxon>
        <taxon>Pseudomonadati</taxon>
        <taxon>Bacteroidota</taxon>
        <taxon>Flavobacteriia</taxon>
        <taxon>Flavobacteriales</taxon>
        <taxon>Flavobacteriaceae</taxon>
        <taxon>Myroides</taxon>
    </lineage>
</organism>
<gene>
    <name evidence="13" type="ORF">GJV77_03115</name>
</gene>
<dbReference type="PIRSF" id="PIRSF036421">
    <property type="entry name" value="Tricorn_protease"/>
    <property type="match status" value="1"/>
</dbReference>
<dbReference type="Gene3D" id="3.30.750.44">
    <property type="match status" value="1"/>
</dbReference>
<sequence length="1052" mass="121184">MIKNTITLLALTLITTAWGQDKAKFLSSPSLSPDGQTAYFTYNGDIWQVPTQGGEALRLTALEGEATNPRVSPDGQWIAFTSTQYGNKDVFVMPLTGGKIIQLTYHQANEEMESWSWDSKKIYFTTNAYNNFASFEISRDGGTPTPLFTNYFNYTNGLVTTPNGEYLFTSSMESANQTARKRYKGENNPDILGYNPKTNTFKSHTTYNGKDFNPTVDREGNIYFISDENNGNYNLYTIKDGVKTALTSFDTSIKTPYAAADGSKVIFEKDYELYLYNTASNTSEKLAVNIHTNTAIEKQQAYDIDKNISAFDVAFDDKKIAFVSRGILFVSDIEGKFIQQITDGKERVMEVKWLKDNQTVLFSQTYQGYQNWYKVKTNGTEKPQQITKDHRNNRDLVLNEEGNKAVYISGRDEVRLLDLKTFVSTTLVKDEIWAFQNSAPSFSPDDQYVLFTAKRNFEDDIFIHHIEKRETINLTNTGVAESNPIWSPNGKHIYFTSDRFNPSYPLGAQNPKIYRLALDWYSEPFRSDEYTKLFKEEKTAETDLKKRKKNKQKATDKENKEKSTQKTINVNTVDILDRIELVSDRFGNQRAPIVFKDDNKEYVYYLSNQENGKSALYRKIYEPFEEEKTEKVNDLQVWDIVKKEKNLYALSKGDIYKFSLSKSNAEKIVFKYSFTKNLTDEFNQMYYETWAGVEENFYDENFHGIDWFKTKEDFAKQLPYVTQRGDLRVLLNDMLGELGSSHLGFSTRGNDEKTDYKAITYETGLVFNTNNPYQVDRIVRKSPVFARKTNIQVGDELIKVNGIKVEASKNRDQYFTFPNKQEELALTFNRAGKEHTVKLHPISYNSFKGLLYDEWIYNNKQRVDQLSDNRIVYTYMKNMTTSELDTFLLDMVAQENQKEGVILDLRYNTGGNVHDKVLNFLSQRPYLKWKYREGKYAIQSNFTPSGKPIVLLINEASLSDAEMTAAGFKALKLGTIIGQETYRWIIFTSGKSLVDGSNYRLPAWGTYTLDNQNLEKTGVAPDIYVKNTFLDRLNDKDPQLERAIQEILKVLK</sequence>
<evidence type="ECO:0000256" key="10">
    <source>
        <dbReference type="SAM" id="MobiDB-lite"/>
    </source>
</evidence>
<reference evidence="13 14" key="1">
    <citation type="journal article" date="2006" name="Int. J. Syst. Evol. Microbiol.">
        <title>Myroides pelagicus sp. nov., isolated from seawater in Thailand.</title>
        <authorList>
            <person name="Yoon J."/>
            <person name="Maneerat S."/>
            <person name="Kawai F."/>
            <person name="Yokota A."/>
        </authorList>
    </citation>
    <scope>NUCLEOTIDE SEQUENCE [LARGE SCALE GENOMIC DNA]</scope>
    <source>
        <strain evidence="13 14">SM1T</strain>
    </source>
</reference>
<dbReference type="EMBL" id="WMJY01000004">
    <property type="protein sequence ID" value="MTH28913.1"/>
    <property type="molecule type" value="Genomic_DNA"/>
</dbReference>
<dbReference type="GO" id="GO:0005737">
    <property type="term" value="C:cytoplasm"/>
    <property type="evidence" value="ECO:0007669"/>
    <property type="project" value="UniProtKB-SubCell"/>
</dbReference>
<dbReference type="InterPro" id="IPR005151">
    <property type="entry name" value="Tail-specific_protease"/>
</dbReference>
<evidence type="ECO:0000259" key="12">
    <source>
        <dbReference type="PROSITE" id="PS50106"/>
    </source>
</evidence>
<keyword evidence="5 7" id="KW-0378">Hydrolase</keyword>
<keyword evidence="11" id="KW-0732">Signal</keyword>
<evidence type="ECO:0000256" key="2">
    <source>
        <dbReference type="ARBA" id="ARBA00008524"/>
    </source>
</evidence>
<dbReference type="Pfam" id="PF03572">
    <property type="entry name" value="Peptidase_S41"/>
    <property type="match status" value="1"/>
</dbReference>
<evidence type="ECO:0000256" key="3">
    <source>
        <dbReference type="ARBA" id="ARBA00022490"/>
    </source>
</evidence>
<keyword evidence="3 7" id="KW-0963">Cytoplasm</keyword>
<evidence type="ECO:0000256" key="9">
    <source>
        <dbReference type="PIRSR" id="PIRSR036421-3"/>
    </source>
</evidence>
<keyword evidence="4 7" id="KW-0645">Protease</keyword>
<dbReference type="SUPFAM" id="SSF82171">
    <property type="entry name" value="DPP6 N-terminal domain-like"/>
    <property type="match status" value="1"/>
</dbReference>
<dbReference type="PANTHER" id="PTHR43253:SF1">
    <property type="entry name" value="TRICORN PROTEASE HOMOLOG 2-RELATED"/>
    <property type="match status" value="1"/>
</dbReference>
<feature type="active site" description="Nucleophile" evidence="8">
    <location>
        <position position="959"/>
    </location>
</feature>
<dbReference type="CDD" id="cd07562">
    <property type="entry name" value="Peptidase_S41_TRI"/>
    <property type="match status" value="1"/>
</dbReference>
<comment type="function">
    <text evidence="7">Degrades oligopeptides.</text>
</comment>
<evidence type="ECO:0000256" key="1">
    <source>
        <dbReference type="ARBA" id="ARBA00004496"/>
    </source>
</evidence>
<dbReference type="InterPro" id="IPR028204">
    <property type="entry name" value="Tricorn_C1"/>
</dbReference>
<feature type="active site" description="Charge relay system" evidence="8">
    <location>
        <position position="742"/>
    </location>
</feature>
<dbReference type="GO" id="GO:0006508">
    <property type="term" value="P:proteolysis"/>
    <property type="evidence" value="ECO:0007669"/>
    <property type="project" value="UniProtKB-UniRule"/>
</dbReference>
<dbReference type="OrthoDB" id="9815657at2"/>
<dbReference type="InterPro" id="IPR001478">
    <property type="entry name" value="PDZ"/>
</dbReference>
<keyword evidence="14" id="KW-1185">Reference proteome</keyword>
<feature type="domain" description="PDZ" evidence="12">
    <location>
        <begin position="739"/>
        <end position="832"/>
    </location>
</feature>
<proteinExistence type="inferred from homology"/>
<dbReference type="PANTHER" id="PTHR43253">
    <property type="entry name" value="TRICORN PROTEASE HOMOLOG 2-RELATED"/>
    <property type="match status" value="1"/>
</dbReference>
<evidence type="ECO:0000256" key="6">
    <source>
        <dbReference type="ARBA" id="ARBA00022825"/>
    </source>
</evidence>
<evidence type="ECO:0000256" key="11">
    <source>
        <dbReference type="SAM" id="SignalP"/>
    </source>
</evidence>
<dbReference type="SUPFAM" id="SSF69304">
    <property type="entry name" value="Tricorn protease N-terminal domain"/>
    <property type="match status" value="1"/>
</dbReference>
<dbReference type="RefSeq" id="WP_155034892.1">
    <property type="nucleotide sequence ID" value="NZ_JBHTIG010000052.1"/>
</dbReference>
<dbReference type="EC" id="3.4.21.-" evidence="7"/>
<dbReference type="SUPFAM" id="SSF52096">
    <property type="entry name" value="ClpP/crotonase"/>
    <property type="match status" value="1"/>
</dbReference>
<dbReference type="GO" id="GO:0008236">
    <property type="term" value="F:serine-type peptidase activity"/>
    <property type="evidence" value="ECO:0007669"/>
    <property type="project" value="UniProtKB-UniRule"/>
</dbReference>
<dbReference type="InterPro" id="IPR011042">
    <property type="entry name" value="6-blade_b-propeller_TolB-like"/>
</dbReference>
<name>A0A7K1GKF3_9FLAO</name>
<evidence type="ECO:0000313" key="13">
    <source>
        <dbReference type="EMBL" id="MTH28913.1"/>
    </source>
</evidence>
<comment type="caution">
    <text evidence="13">The sequence shown here is derived from an EMBL/GenBank/DDBJ whole genome shotgun (WGS) entry which is preliminary data.</text>
</comment>
<comment type="subcellular location">
    <subcellularLocation>
        <location evidence="1 7">Cytoplasm</location>
    </subcellularLocation>
</comment>
<dbReference type="Proteomes" id="UP000488936">
    <property type="component" value="Unassembled WGS sequence"/>
</dbReference>
<evidence type="ECO:0000256" key="5">
    <source>
        <dbReference type="ARBA" id="ARBA00022801"/>
    </source>
</evidence>
<dbReference type="Pfam" id="PF26549">
    <property type="entry name" value="Tricorn_N"/>
    <property type="match status" value="1"/>
</dbReference>
<evidence type="ECO:0000256" key="7">
    <source>
        <dbReference type="PIRNR" id="PIRNR036421"/>
    </source>
</evidence>
<protein>
    <recommendedName>
        <fullName evidence="7">Tricorn protease homolog</fullName>
        <ecNumber evidence="7">3.4.21.-</ecNumber>
    </recommendedName>
</protein>
<dbReference type="InterPro" id="IPR029045">
    <property type="entry name" value="ClpP/crotonase-like_dom_sf"/>
</dbReference>
<accession>A0A7K1GKF3</accession>
<dbReference type="PROSITE" id="PS50106">
    <property type="entry name" value="PDZ"/>
    <property type="match status" value="1"/>
</dbReference>
<dbReference type="AlphaFoldDB" id="A0A7K1GKF3"/>
<dbReference type="Gene3D" id="2.30.42.10">
    <property type="match status" value="1"/>
</dbReference>
<dbReference type="InterPro" id="IPR012393">
    <property type="entry name" value="Tricorn_protease"/>
</dbReference>
<dbReference type="SMART" id="SM00245">
    <property type="entry name" value="TSPc"/>
    <property type="match status" value="1"/>
</dbReference>